<organism evidence="1">
    <name type="scientific">uncultured prokaryote</name>
    <dbReference type="NCBI Taxonomy" id="198431"/>
    <lineage>
        <taxon>unclassified sequences</taxon>
        <taxon>environmental samples</taxon>
    </lineage>
</organism>
<reference evidence="1" key="1">
    <citation type="submission" date="2015-06" db="EMBL/GenBank/DDBJ databases">
        <authorList>
            <person name="Joergensen T."/>
        </authorList>
    </citation>
    <scope>NUCLEOTIDE SEQUENCE</scope>
    <source>
        <strain evidence="1">RGRH0307</strain>
    </source>
</reference>
<sequence length="103" mass="12231">MKKILFFALMAAMCTQTIDAQRRGGEKRTPEQVVENLDKKLDLTDEQEKQITELYKEFFNQKVSREDRKAKMDELNIKISSLLTDDQKAKFEKMKSERNKKNR</sequence>
<evidence type="ECO:0000313" key="1">
    <source>
        <dbReference type="EMBL" id="CRY94643.1"/>
    </source>
</evidence>
<reference evidence="1" key="2">
    <citation type="submission" date="2015-07" db="EMBL/GenBank/DDBJ databases">
        <title>Plasmids, circular viruses and viroids from rat gut.</title>
        <authorList>
            <person name="Jorgensen T.J."/>
            <person name="Hansen M.A."/>
            <person name="Xu Z."/>
            <person name="Tabak M.A."/>
            <person name="Sorensen S.J."/>
            <person name="Hansen L.H."/>
        </authorList>
    </citation>
    <scope>NUCLEOTIDE SEQUENCE</scope>
    <source>
        <strain evidence="1">RGRH0307</strain>
    </source>
</reference>
<evidence type="ECO:0008006" key="2">
    <source>
        <dbReference type="Google" id="ProtNLM"/>
    </source>
</evidence>
<dbReference type="EMBL" id="LN852978">
    <property type="protein sequence ID" value="CRY94643.1"/>
    <property type="molecule type" value="Genomic_DNA"/>
</dbReference>
<protein>
    <recommendedName>
        <fullName evidence="2">LTXXQ motif family protein</fullName>
    </recommendedName>
</protein>
<dbReference type="AlphaFoldDB" id="A0A0H5PYL2"/>
<accession>A0A0H5PYL2</accession>
<name>A0A0H5PYL2_9ZZZZ</name>
<proteinExistence type="predicted"/>